<organism evidence="1 2">
    <name type="scientific">Apiospora aurea</name>
    <dbReference type="NCBI Taxonomy" id="335848"/>
    <lineage>
        <taxon>Eukaryota</taxon>
        <taxon>Fungi</taxon>
        <taxon>Dikarya</taxon>
        <taxon>Ascomycota</taxon>
        <taxon>Pezizomycotina</taxon>
        <taxon>Sordariomycetes</taxon>
        <taxon>Xylariomycetidae</taxon>
        <taxon>Amphisphaeriales</taxon>
        <taxon>Apiosporaceae</taxon>
        <taxon>Apiospora</taxon>
    </lineage>
</organism>
<evidence type="ECO:0000313" key="1">
    <source>
        <dbReference type="EMBL" id="KAK7937523.1"/>
    </source>
</evidence>
<sequence length="107" mass="12421">MAIYNCGKEIKAAKGFEHTDTFLKLRDEADPEVRFDVLEELRMRLVEMLAKLFLNLTKRLYRRIREAKDLDCERVPHQLSFARSGTSSKDAVGRRGIATSIDKLFFI</sequence>
<dbReference type="GeneID" id="92083675"/>
<protein>
    <submittedName>
        <fullName evidence="1">Uncharacterized protein</fullName>
    </submittedName>
</protein>
<name>A0ABR1PT67_9PEZI</name>
<gene>
    <name evidence="1" type="ORF">PG986_014391</name>
</gene>
<comment type="caution">
    <text evidence="1">The sequence shown here is derived from an EMBL/GenBank/DDBJ whole genome shotgun (WGS) entry which is preliminary data.</text>
</comment>
<keyword evidence="2" id="KW-1185">Reference proteome</keyword>
<accession>A0ABR1PT67</accession>
<proteinExistence type="predicted"/>
<dbReference type="EMBL" id="JAQQWE010000010">
    <property type="protein sequence ID" value="KAK7937523.1"/>
    <property type="molecule type" value="Genomic_DNA"/>
</dbReference>
<evidence type="ECO:0000313" key="2">
    <source>
        <dbReference type="Proteomes" id="UP001391051"/>
    </source>
</evidence>
<dbReference type="Proteomes" id="UP001391051">
    <property type="component" value="Unassembled WGS sequence"/>
</dbReference>
<dbReference type="RefSeq" id="XP_066692851.1">
    <property type="nucleotide sequence ID" value="XM_066850613.1"/>
</dbReference>
<reference evidence="1 2" key="1">
    <citation type="submission" date="2023-01" db="EMBL/GenBank/DDBJ databases">
        <title>Analysis of 21 Apiospora genomes using comparative genomics revels a genus with tremendous synthesis potential of carbohydrate active enzymes and secondary metabolites.</title>
        <authorList>
            <person name="Sorensen T."/>
        </authorList>
    </citation>
    <scope>NUCLEOTIDE SEQUENCE [LARGE SCALE GENOMIC DNA]</scope>
    <source>
        <strain evidence="1 2">CBS 24483</strain>
    </source>
</reference>